<dbReference type="AlphaFoldDB" id="A0A346Y688"/>
<dbReference type="KEGG" id="euz:DVS28_b0215"/>
<dbReference type="EMBL" id="CP031166">
    <property type="protein sequence ID" value="AXV09985.1"/>
    <property type="molecule type" value="Genomic_DNA"/>
</dbReference>
<evidence type="ECO:0000313" key="1">
    <source>
        <dbReference type="EMBL" id="AXV09985.1"/>
    </source>
</evidence>
<protein>
    <submittedName>
        <fullName evidence="1">Uncharacterized protein</fullName>
    </submittedName>
</protein>
<evidence type="ECO:0000313" key="2">
    <source>
        <dbReference type="Proteomes" id="UP000264006"/>
    </source>
</evidence>
<keyword evidence="1" id="KW-0614">Plasmid</keyword>
<accession>A0A346Y688</accession>
<name>A0A346Y688_9ACTN</name>
<gene>
    <name evidence="1" type="ORF">DVS28_b0215</name>
</gene>
<proteinExistence type="predicted"/>
<geneLocation type="plasmid" evidence="2">
    <name>pedy32-46i</name>
</geneLocation>
<dbReference type="Proteomes" id="UP000264006">
    <property type="component" value="Plasmid pEDY32-46I"/>
</dbReference>
<organism evidence="1 2">
    <name type="scientific">Euzebya pacifica</name>
    <dbReference type="NCBI Taxonomy" id="1608957"/>
    <lineage>
        <taxon>Bacteria</taxon>
        <taxon>Bacillati</taxon>
        <taxon>Actinomycetota</taxon>
        <taxon>Nitriliruptoria</taxon>
        <taxon>Euzebyales</taxon>
    </lineage>
</organism>
<keyword evidence="2" id="KW-1185">Reference proteome</keyword>
<reference evidence="1 2" key="1">
    <citation type="submission" date="2018-09" db="EMBL/GenBank/DDBJ databases">
        <title>Complete genome sequence of Euzebya sp. DY32-46 isolated from seawater of Pacific Ocean.</title>
        <authorList>
            <person name="Xu L."/>
            <person name="Wu Y.-H."/>
            <person name="Xu X.-W."/>
        </authorList>
    </citation>
    <scope>NUCLEOTIDE SEQUENCE [LARGE SCALE GENOMIC DNA]</scope>
    <source>
        <strain evidence="1 2">DY32-46</strain>
        <plasmid evidence="2">pedy32-46i</plasmid>
    </source>
</reference>
<sequence>MAKIAFGFLILWDVRTDGVWLVGGGVVFAGHPPVRRHRLEGHPVAGAADAAVRRRLLHPLEPPRDGGAR</sequence>